<comment type="caution">
    <text evidence="2">The sequence shown here is derived from an EMBL/GenBank/DDBJ whole genome shotgun (WGS) entry which is preliminary data.</text>
</comment>
<protein>
    <submittedName>
        <fullName evidence="2">Type VI secretion system baseplate subunit TssF</fullName>
    </submittedName>
</protein>
<accession>A0A109CYY0</accession>
<organism evidence="2 4">
    <name type="scientific">Agrobacterium vitis</name>
    <name type="common">Rhizobium vitis</name>
    <dbReference type="NCBI Taxonomy" id="373"/>
    <lineage>
        <taxon>Bacteria</taxon>
        <taxon>Pseudomonadati</taxon>
        <taxon>Pseudomonadota</taxon>
        <taxon>Alphaproteobacteria</taxon>
        <taxon>Hyphomicrobiales</taxon>
        <taxon>Rhizobiaceae</taxon>
        <taxon>Rhizobium/Agrobacterium group</taxon>
        <taxon>Agrobacterium</taxon>
    </lineage>
</organism>
<dbReference type="EMBL" id="QUSG01000005">
    <property type="protein sequence ID" value="KAA3527828.1"/>
    <property type="molecule type" value="Genomic_DNA"/>
</dbReference>
<name>A0A109CYY0_AGRVI</name>
<dbReference type="Pfam" id="PF05947">
    <property type="entry name" value="T6SS_TssF"/>
    <property type="match status" value="1"/>
</dbReference>
<dbReference type="EMBL" id="WPHU01000009">
    <property type="protein sequence ID" value="MVA58568.1"/>
    <property type="molecule type" value="Genomic_DNA"/>
</dbReference>
<dbReference type="PANTHER" id="PTHR35370:SF1">
    <property type="entry name" value="TYPE VI SECRETION SYSTEM COMPONENT TSSF1"/>
    <property type="match status" value="1"/>
</dbReference>
<dbReference type="RefSeq" id="WP_060716157.1">
    <property type="nucleotide sequence ID" value="NZ_CP055266.1"/>
</dbReference>
<dbReference type="OrthoDB" id="9763676at2"/>
<reference evidence="2 4" key="2">
    <citation type="submission" date="2019-12" db="EMBL/GenBank/DDBJ databases">
        <title>Whole-genome sequencing of Allorhizobium vitis.</title>
        <authorList>
            <person name="Gan H.M."/>
            <person name="Szegedi E."/>
            <person name="Burr T."/>
            <person name="Savka M.A."/>
        </authorList>
    </citation>
    <scope>NUCLEOTIDE SEQUENCE [LARGE SCALE GENOMIC DNA]</scope>
    <source>
        <strain evidence="2 4">CG415</strain>
    </source>
</reference>
<dbReference type="PIRSF" id="PIRSF028304">
    <property type="entry name" value="UCP028304"/>
    <property type="match status" value="1"/>
</dbReference>
<dbReference type="InterPro" id="IPR010272">
    <property type="entry name" value="T6SS_TssF"/>
</dbReference>
<dbReference type="PANTHER" id="PTHR35370">
    <property type="entry name" value="CYTOPLASMIC PROTEIN-RELATED-RELATED"/>
    <property type="match status" value="1"/>
</dbReference>
<gene>
    <name evidence="2" type="primary">tssF</name>
    <name evidence="1" type="ORF">DXT89_11155</name>
    <name evidence="2" type="ORF">GOZ88_20900</name>
</gene>
<evidence type="ECO:0000313" key="4">
    <source>
        <dbReference type="Proteomes" id="UP000440716"/>
    </source>
</evidence>
<evidence type="ECO:0000313" key="2">
    <source>
        <dbReference type="EMBL" id="MVA58568.1"/>
    </source>
</evidence>
<reference evidence="1 3" key="1">
    <citation type="submission" date="2018-08" db="EMBL/GenBank/DDBJ databases">
        <title>Genome sequencing of Agrobacterium vitis strain ICMP 10754.</title>
        <authorList>
            <person name="Visnovsky S.B."/>
            <person name="Pitman A.R."/>
        </authorList>
    </citation>
    <scope>NUCLEOTIDE SEQUENCE [LARGE SCALE GENOMIC DNA]</scope>
    <source>
        <strain evidence="1 3">ICMP 10754</strain>
    </source>
</reference>
<proteinExistence type="predicted"/>
<dbReference type="GeneID" id="60680077"/>
<dbReference type="Proteomes" id="UP000440716">
    <property type="component" value="Unassembled WGS sequence"/>
</dbReference>
<dbReference type="NCBIfam" id="TIGR03359">
    <property type="entry name" value="VI_chp_6"/>
    <property type="match status" value="1"/>
</dbReference>
<sequence>MAETFLERYNDELFALRRRAEKFARAFPKIAGRLRLSGDVADDPHVERIIQSFAYSAARVRQKLDDEFPELTDSLLETLYPHYLAPVPPMSIVQFTPGATLAGMQLLPRHTDIVTEPVGGDPCQFRTTQDVEIVPMTVSTASLTGLPLDAPAAPFAGAAGVLRLSLRSTAPKQDSMAGLGVKRLTFFIASAWAQAAALFELLANHCIGMALARHSEDRNAVFLPAENLRPLGFAPEQAMLPTAPGSFAGYRLLTEFFTLPQKFLFLEVSGMDRWQGDDVELYIYLDSSDARLERMISASDIVLNASPVINLFRQSSEPLTLDGSRTEYSLLPDSRRQTTREIYMVEQVRLSAASGEEQDARPFFGSSQRGANSSVFWQAVRRFDEDDGSSDTQIAFVDRNRGPLEPTGLTASVETLCLNRDLASQLPFGGGHPHLQLVKRSESVGEIKALLPPTPAIRIHEKLARQWRLVSHLLLNHLSLFDNDGSALKDILSLYALRDAPETRQLVEAISRVEAKHALARLGPAMVPGTDVTIEFDPAMIDRAAAFIFGSIIDHFCGLYTSVNSFTRLTLTMRGQSEPIVRWPARAAERPLL</sequence>
<dbReference type="Proteomes" id="UP000436911">
    <property type="component" value="Unassembled WGS sequence"/>
</dbReference>
<dbReference type="AlphaFoldDB" id="A0A109CYY0"/>
<evidence type="ECO:0000313" key="1">
    <source>
        <dbReference type="EMBL" id="KAA3527828.1"/>
    </source>
</evidence>
<evidence type="ECO:0000313" key="3">
    <source>
        <dbReference type="Proteomes" id="UP000436911"/>
    </source>
</evidence>